<evidence type="ECO:0000313" key="2">
    <source>
        <dbReference type="EMBL" id="SVC04896.1"/>
    </source>
</evidence>
<name>A0A382IZ08_9ZZZZ</name>
<sequence>MNKVSAIDQCRISGSNNLITILNLGNQVLTGIFPKSKNEKITNGPLEVVWCPDSGLLQLKHSYDLSEMYGENYGYKSGLNISMI</sequence>
<organism evidence="2">
    <name type="scientific">marine metagenome</name>
    <dbReference type="NCBI Taxonomy" id="408172"/>
    <lineage>
        <taxon>unclassified sequences</taxon>
        <taxon>metagenomes</taxon>
        <taxon>ecological metagenomes</taxon>
    </lineage>
</organism>
<dbReference type="InterPro" id="IPR038576">
    <property type="entry name" value="Methyltransf_Zn-bd_dom_put_sf"/>
</dbReference>
<accession>A0A382IZ08</accession>
<dbReference type="InterPro" id="IPR013630">
    <property type="entry name" value="Methyltransf_Zn-bd_dom_put"/>
</dbReference>
<protein>
    <recommendedName>
        <fullName evidence="1">Methyltransferase putative zinc binding domain-containing protein</fullName>
    </recommendedName>
</protein>
<dbReference type="AlphaFoldDB" id="A0A382IZ08"/>
<dbReference type="Pfam" id="PF08421">
    <property type="entry name" value="Methyltransf_13"/>
    <property type="match status" value="1"/>
</dbReference>
<reference evidence="2" key="1">
    <citation type="submission" date="2018-05" db="EMBL/GenBank/DDBJ databases">
        <authorList>
            <person name="Lanie J.A."/>
            <person name="Ng W.-L."/>
            <person name="Kazmierczak K.M."/>
            <person name="Andrzejewski T.M."/>
            <person name="Davidsen T.M."/>
            <person name="Wayne K.J."/>
            <person name="Tettelin H."/>
            <person name="Glass J.I."/>
            <person name="Rusch D."/>
            <person name="Podicherti R."/>
            <person name="Tsui H.-C.T."/>
            <person name="Winkler M.E."/>
        </authorList>
    </citation>
    <scope>NUCLEOTIDE SEQUENCE</scope>
</reference>
<feature type="domain" description="Methyltransferase putative zinc binding" evidence="1">
    <location>
        <begin position="10"/>
        <end position="69"/>
    </location>
</feature>
<gene>
    <name evidence="2" type="ORF">METZ01_LOCUS257750</name>
</gene>
<dbReference type="Gene3D" id="6.20.50.110">
    <property type="entry name" value="Methyltransferase, zinc-binding domain"/>
    <property type="match status" value="1"/>
</dbReference>
<dbReference type="EMBL" id="UINC01070612">
    <property type="protein sequence ID" value="SVC04896.1"/>
    <property type="molecule type" value="Genomic_DNA"/>
</dbReference>
<evidence type="ECO:0000259" key="1">
    <source>
        <dbReference type="Pfam" id="PF08421"/>
    </source>
</evidence>
<proteinExistence type="predicted"/>